<dbReference type="PATRIC" id="fig|1136941.3.peg.663"/>
<dbReference type="InterPro" id="IPR016709">
    <property type="entry name" value="HadA-like"/>
</dbReference>
<gene>
    <name evidence="2" type="ORF">ACH46_03280</name>
</gene>
<keyword evidence="3" id="KW-1185">Reference proteome</keyword>
<dbReference type="KEGG" id="goq:ACH46_03280"/>
<dbReference type="Gene3D" id="3.10.129.10">
    <property type="entry name" value="Hotdog Thioesterase"/>
    <property type="match status" value="1"/>
</dbReference>
<dbReference type="PIRSF" id="PIRSF018072">
    <property type="entry name" value="UCP018072"/>
    <property type="match status" value="1"/>
</dbReference>
<sequence>MPIDADAAKALEFDEFSVDVERGRLKFFAQAIGQTDPVFSDLDAAQAAGHRDIPAPPTFLFSLGLEAAEPFGYLDDLGIDLRFILHGGQEFDYRAPIYAGDTITLRERIVDVYSKRGGGLEFLVKRTEYLRGEELVGTATSTIVVRHPEGAAA</sequence>
<dbReference type="AlphaFoldDB" id="A0A0N9NDR7"/>
<dbReference type="OrthoDB" id="5415111at2"/>
<dbReference type="Proteomes" id="UP000063789">
    <property type="component" value="Chromosome"/>
</dbReference>
<dbReference type="EMBL" id="CP011853">
    <property type="protein sequence ID" value="ALG83707.1"/>
    <property type="molecule type" value="Genomic_DNA"/>
</dbReference>
<dbReference type="InterPro" id="IPR029069">
    <property type="entry name" value="HotDog_dom_sf"/>
</dbReference>
<evidence type="ECO:0000313" key="3">
    <source>
        <dbReference type="Proteomes" id="UP000063789"/>
    </source>
</evidence>
<dbReference type="InterPro" id="IPR039569">
    <property type="entry name" value="FAS1-like_DH_region"/>
</dbReference>
<name>A0A0N9NDR7_9ACTN</name>
<evidence type="ECO:0000259" key="1">
    <source>
        <dbReference type="Pfam" id="PF13452"/>
    </source>
</evidence>
<evidence type="ECO:0000313" key="2">
    <source>
        <dbReference type="EMBL" id="ALG83707.1"/>
    </source>
</evidence>
<organism evidence="2 3">
    <name type="scientific">Gordonia phthalatica</name>
    <dbReference type="NCBI Taxonomy" id="1136941"/>
    <lineage>
        <taxon>Bacteria</taxon>
        <taxon>Bacillati</taxon>
        <taxon>Actinomycetota</taxon>
        <taxon>Actinomycetes</taxon>
        <taxon>Mycobacteriales</taxon>
        <taxon>Gordoniaceae</taxon>
        <taxon>Gordonia</taxon>
    </lineage>
</organism>
<dbReference type="Pfam" id="PF13452">
    <property type="entry name" value="FAS1_DH_region"/>
    <property type="match status" value="1"/>
</dbReference>
<accession>A0A0N9NDR7</accession>
<reference evidence="3" key="1">
    <citation type="submission" date="2015-06" db="EMBL/GenBank/DDBJ databases">
        <title>Complete genome sequence and metabolic analysis of phthalate degradation pathway in Gordonia sp. QH-11.</title>
        <authorList>
            <person name="Jin D."/>
            <person name="Kong X."/>
            <person name="Bai Z."/>
        </authorList>
    </citation>
    <scope>NUCLEOTIDE SEQUENCE [LARGE SCALE GENOMIC DNA]</scope>
    <source>
        <strain evidence="3">QH-11</strain>
    </source>
</reference>
<dbReference type="SUPFAM" id="SSF54637">
    <property type="entry name" value="Thioesterase/thiol ester dehydrase-isomerase"/>
    <property type="match status" value="1"/>
</dbReference>
<dbReference type="RefSeq" id="WP_062391661.1">
    <property type="nucleotide sequence ID" value="NZ_CP011853.1"/>
</dbReference>
<proteinExistence type="predicted"/>
<protein>
    <submittedName>
        <fullName evidence="2">Acyl dehydratase</fullName>
    </submittedName>
</protein>
<feature type="domain" description="FAS1-like dehydratase" evidence="1">
    <location>
        <begin position="11"/>
        <end position="134"/>
    </location>
</feature>
<dbReference type="CDD" id="cd03441">
    <property type="entry name" value="R_hydratase_like"/>
    <property type="match status" value="1"/>
</dbReference>
<reference evidence="2 3" key="2">
    <citation type="journal article" date="2017" name="Int. J. Syst. Evol. Microbiol.">
        <title>Gordonia phthalatica sp. nov., a di-n-butyl phthalate-degrading bacterium isolated from activated sludge.</title>
        <authorList>
            <person name="Jin D."/>
            <person name="Kong X."/>
            <person name="Jia M."/>
            <person name="Yu X."/>
            <person name="Wang X."/>
            <person name="Zhuang X."/>
            <person name="Deng Y."/>
            <person name="Bai Z."/>
        </authorList>
    </citation>
    <scope>NUCLEOTIDE SEQUENCE [LARGE SCALE GENOMIC DNA]</scope>
    <source>
        <strain evidence="2 3">QH-11</strain>
    </source>
</reference>
<dbReference type="STRING" id="1136941.ACH46_03280"/>